<dbReference type="EMBL" id="CP002199">
    <property type="protein sequence ID" value="ADN17932.1"/>
    <property type="molecule type" value="Genomic_DNA"/>
</dbReference>
<gene>
    <name evidence="2" type="ordered locus">Cyan7822_6094</name>
</gene>
<keyword evidence="2" id="KW-0614">Plasmid</keyword>
<dbReference type="KEGG" id="cyj:Cyan7822_6094"/>
<evidence type="ECO:0000313" key="2">
    <source>
        <dbReference type="EMBL" id="ADN17932.1"/>
    </source>
</evidence>
<dbReference type="OrthoDB" id="431579at2"/>
<dbReference type="HOGENOM" id="CLU_142748_0_0_3"/>
<sequence length="151" mass="17406">MRSPNNFYTLINQISEQVNTQLNESNNSEFEVALAYAIKSWCNYLETHPKLNLLFTSEMTYNILSKSGQASMPQLTYNIYQEWRSDQENKLGIISKALEVPNGLTLLINKIFTLLKIKNDDLKIIVLFAFVFVAVLFLNNIINNPQKKNLI</sequence>
<proteinExistence type="predicted"/>
<reference evidence="3" key="1">
    <citation type="journal article" date="2011" name="MBio">
        <title>Novel metabolic attributes of the genus Cyanothece, comprising a group of unicellular nitrogen-fixing Cyanobacteria.</title>
        <authorList>
            <person name="Bandyopadhyay A."/>
            <person name="Elvitigala T."/>
            <person name="Welsh E."/>
            <person name="Stockel J."/>
            <person name="Liberton M."/>
            <person name="Min H."/>
            <person name="Sherman L.A."/>
            <person name="Pakrasi H.B."/>
        </authorList>
    </citation>
    <scope>NUCLEOTIDE SEQUENCE [LARGE SCALE GENOMIC DNA]</scope>
    <source>
        <strain evidence="3">PCC 7822</strain>
        <plasmid evidence="3">Cy782201</plasmid>
    </source>
</reference>
<dbReference type="RefSeq" id="WP_013334682.1">
    <property type="nucleotide sequence ID" value="NC_014533.1"/>
</dbReference>
<dbReference type="AlphaFoldDB" id="E0ULV2"/>
<organism evidence="2 3">
    <name type="scientific">Gloeothece verrucosa (strain PCC 7822)</name>
    <name type="common">Cyanothece sp. (strain PCC 7822)</name>
    <dbReference type="NCBI Taxonomy" id="497965"/>
    <lineage>
        <taxon>Bacteria</taxon>
        <taxon>Bacillati</taxon>
        <taxon>Cyanobacteriota</taxon>
        <taxon>Cyanophyceae</taxon>
        <taxon>Oscillatoriophycideae</taxon>
        <taxon>Chroococcales</taxon>
        <taxon>Aphanothecaceae</taxon>
        <taxon>Gloeothece</taxon>
        <taxon>Gloeothece verrucosa</taxon>
    </lineage>
</organism>
<evidence type="ECO:0000256" key="1">
    <source>
        <dbReference type="SAM" id="Phobius"/>
    </source>
</evidence>
<protein>
    <submittedName>
        <fullName evidence="2">Uncharacterized protein</fullName>
    </submittedName>
</protein>
<dbReference type="Proteomes" id="UP000008206">
    <property type="component" value="Plasmid Cy782201"/>
</dbReference>
<name>E0ULV2_GLOV7</name>
<geneLocation type="plasmid" evidence="2 3">
    <name>Cy782201</name>
</geneLocation>
<feature type="transmembrane region" description="Helical" evidence="1">
    <location>
        <begin position="124"/>
        <end position="142"/>
    </location>
</feature>
<keyword evidence="3" id="KW-1185">Reference proteome</keyword>
<keyword evidence="1" id="KW-0472">Membrane</keyword>
<keyword evidence="1" id="KW-1133">Transmembrane helix</keyword>
<accession>E0ULV2</accession>
<evidence type="ECO:0000313" key="3">
    <source>
        <dbReference type="Proteomes" id="UP000008206"/>
    </source>
</evidence>
<keyword evidence="1" id="KW-0812">Transmembrane</keyword>